<feature type="domain" description="Endonuclease/exonuclease/phosphatase" evidence="3">
    <location>
        <begin position="7"/>
        <end position="212"/>
    </location>
</feature>
<dbReference type="InterPro" id="IPR005135">
    <property type="entry name" value="Endo/exonuclease/phosphatase"/>
</dbReference>
<evidence type="ECO:0000313" key="5">
    <source>
        <dbReference type="Proteomes" id="UP001472677"/>
    </source>
</evidence>
<comment type="caution">
    <text evidence="4">The sequence shown here is derived from an EMBL/GenBank/DDBJ whole genome shotgun (WGS) entry which is preliminary data.</text>
</comment>
<gene>
    <name evidence="4" type="ORF">V6N12_007752</name>
</gene>
<dbReference type="PANTHER" id="PTHR33710">
    <property type="entry name" value="BNAC02G09200D PROTEIN"/>
    <property type="match status" value="1"/>
</dbReference>
<dbReference type="Pfam" id="PF00078">
    <property type="entry name" value="RVT_1"/>
    <property type="match status" value="1"/>
</dbReference>
<feature type="domain" description="Reverse transcriptase" evidence="2">
    <location>
        <begin position="333"/>
        <end position="422"/>
    </location>
</feature>
<protein>
    <recommendedName>
        <fullName evidence="6">Mitochondrial protein</fullName>
    </recommendedName>
</protein>
<dbReference type="Proteomes" id="UP001472677">
    <property type="component" value="Unassembled WGS sequence"/>
</dbReference>
<keyword evidence="5" id="KW-1185">Reference proteome</keyword>
<evidence type="ECO:0000259" key="2">
    <source>
        <dbReference type="Pfam" id="PF00078"/>
    </source>
</evidence>
<name>A0ABR2F2P9_9ROSI</name>
<evidence type="ECO:0000259" key="3">
    <source>
        <dbReference type="Pfam" id="PF03372"/>
    </source>
</evidence>
<proteinExistence type="predicted"/>
<dbReference type="InterPro" id="IPR000477">
    <property type="entry name" value="RT_dom"/>
</dbReference>
<dbReference type="PANTHER" id="PTHR33710:SF64">
    <property type="entry name" value="ENDONUCLEASE_EXONUCLEASE_PHOSPHATASE DOMAIN-CONTAINING PROTEIN"/>
    <property type="match status" value="1"/>
</dbReference>
<sequence length="454" mass="51385">MYLLNLVSWNVRGLGKVEKQRAVKNLVKKFWVNFLFIQETKLEIVESKTAKFIGGSCIDQFWFVHAIGSAGGITSFWDSNFFHIERQVLHKSYVLLVGFVQCLKRSCGFINLYTPNDASERKSVFAELENLIKSENLIWILGGDFNSVRGQDEKIGFSFNASSSEVLNDFIEETSLFDLPLSGSRFTWSNARDHGIFCRLDRVFVSPELLHILPGISLQVLPKTISYHNLIQVSVRSFVAGPRPFKIFNHWMDDKTFNRMLRSSIKVLRGFEIGNILYFSKRVAKAWVEKERKISIRALIEEAEKKIEALEALIQIGRERNEGGGYMHVSTASVLVLINGSPSERFSLKRGLRQGCPLSPMLFNLVAEGLSLVISKAANRGFFEGVKLGADSLEITHLRFADDLLIFCETVSGSAVGVHKEFSLTLEAGCRETQKKARAFESKDHVFRREGDPR</sequence>
<dbReference type="SUPFAM" id="SSF56672">
    <property type="entry name" value="DNA/RNA polymerases"/>
    <property type="match status" value="1"/>
</dbReference>
<dbReference type="Pfam" id="PF03372">
    <property type="entry name" value="Exo_endo_phos"/>
    <property type="match status" value="1"/>
</dbReference>
<feature type="coiled-coil region" evidence="1">
    <location>
        <begin position="293"/>
        <end position="320"/>
    </location>
</feature>
<keyword evidence="1" id="KW-0175">Coiled coil</keyword>
<dbReference type="Gene3D" id="3.60.10.10">
    <property type="entry name" value="Endonuclease/exonuclease/phosphatase"/>
    <property type="match status" value="1"/>
</dbReference>
<dbReference type="SUPFAM" id="SSF56219">
    <property type="entry name" value="DNase I-like"/>
    <property type="match status" value="1"/>
</dbReference>
<dbReference type="EMBL" id="JBBPBM010000009">
    <property type="protein sequence ID" value="KAK8569220.1"/>
    <property type="molecule type" value="Genomic_DNA"/>
</dbReference>
<accession>A0ABR2F2P9</accession>
<dbReference type="InterPro" id="IPR036691">
    <property type="entry name" value="Endo/exonu/phosph_ase_sf"/>
</dbReference>
<evidence type="ECO:0000256" key="1">
    <source>
        <dbReference type="SAM" id="Coils"/>
    </source>
</evidence>
<dbReference type="InterPro" id="IPR043502">
    <property type="entry name" value="DNA/RNA_pol_sf"/>
</dbReference>
<organism evidence="4 5">
    <name type="scientific">Hibiscus sabdariffa</name>
    <name type="common">roselle</name>
    <dbReference type="NCBI Taxonomy" id="183260"/>
    <lineage>
        <taxon>Eukaryota</taxon>
        <taxon>Viridiplantae</taxon>
        <taxon>Streptophyta</taxon>
        <taxon>Embryophyta</taxon>
        <taxon>Tracheophyta</taxon>
        <taxon>Spermatophyta</taxon>
        <taxon>Magnoliopsida</taxon>
        <taxon>eudicotyledons</taxon>
        <taxon>Gunneridae</taxon>
        <taxon>Pentapetalae</taxon>
        <taxon>rosids</taxon>
        <taxon>malvids</taxon>
        <taxon>Malvales</taxon>
        <taxon>Malvaceae</taxon>
        <taxon>Malvoideae</taxon>
        <taxon>Hibiscus</taxon>
    </lineage>
</organism>
<reference evidence="4 5" key="1">
    <citation type="journal article" date="2024" name="G3 (Bethesda)">
        <title>Genome assembly of Hibiscus sabdariffa L. provides insights into metabolisms of medicinal natural products.</title>
        <authorList>
            <person name="Kim T."/>
        </authorList>
    </citation>
    <scope>NUCLEOTIDE SEQUENCE [LARGE SCALE GENOMIC DNA]</scope>
    <source>
        <strain evidence="4">TK-2024</strain>
        <tissue evidence="4">Old leaves</tissue>
    </source>
</reference>
<evidence type="ECO:0008006" key="6">
    <source>
        <dbReference type="Google" id="ProtNLM"/>
    </source>
</evidence>
<evidence type="ECO:0000313" key="4">
    <source>
        <dbReference type="EMBL" id="KAK8569220.1"/>
    </source>
</evidence>